<protein>
    <submittedName>
        <fullName evidence="1">Uncharacterized protein</fullName>
    </submittedName>
</protein>
<gene>
    <name evidence="1" type="ORF">CRENBAI_008647</name>
</gene>
<proteinExistence type="predicted"/>
<dbReference type="EMBL" id="JAHHUM010002192">
    <property type="protein sequence ID" value="KAK5605639.1"/>
    <property type="molecule type" value="Genomic_DNA"/>
</dbReference>
<organism evidence="1 2">
    <name type="scientific">Crenichthys baileyi</name>
    <name type="common">White River springfish</name>
    <dbReference type="NCBI Taxonomy" id="28760"/>
    <lineage>
        <taxon>Eukaryota</taxon>
        <taxon>Metazoa</taxon>
        <taxon>Chordata</taxon>
        <taxon>Craniata</taxon>
        <taxon>Vertebrata</taxon>
        <taxon>Euteleostomi</taxon>
        <taxon>Actinopterygii</taxon>
        <taxon>Neopterygii</taxon>
        <taxon>Teleostei</taxon>
        <taxon>Neoteleostei</taxon>
        <taxon>Acanthomorphata</taxon>
        <taxon>Ovalentaria</taxon>
        <taxon>Atherinomorphae</taxon>
        <taxon>Cyprinodontiformes</taxon>
        <taxon>Goodeidae</taxon>
        <taxon>Crenichthys</taxon>
    </lineage>
</organism>
<dbReference type="Proteomes" id="UP001311232">
    <property type="component" value="Unassembled WGS sequence"/>
</dbReference>
<keyword evidence="2" id="KW-1185">Reference proteome</keyword>
<sequence length="55" mass="6053">MTELPGRPSQDKACGMGSPDSKVYWRLLITNRSLCISELCQQSHPLLKLADSSCS</sequence>
<evidence type="ECO:0000313" key="1">
    <source>
        <dbReference type="EMBL" id="KAK5605639.1"/>
    </source>
</evidence>
<evidence type="ECO:0000313" key="2">
    <source>
        <dbReference type="Proteomes" id="UP001311232"/>
    </source>
</evidence>
<feature type="non-terminal residue" evidence="1">
    <location>
        <position position="55"/>
    </location>
</feature>
<accession>A0AAV9R778</accession>
<comment type="caution">
    <text evidence="1">The sequence shown here is derived from an EMBL/GenBank/DDBJ whole genome shotgun (WGS) entry which is preliminary data.</text>
</comment>
<reference evidence="1 2" key="1">
    <citation type="submission" date="2021-06" db="EMBL/GenBank/DDBJ databases">
        <authorList>
            <person name="Palmer J.M."/>
        </authorList>
    </citation>
    <scope>NUCLEOTIDE SEQUENCE [LARGE SCALE GENOMIC DNA]</scope>
    <source>
        <strain evidence="1 2">MEX-2019</strain>
        <tissue evidence="1">Muscle</tissue>
    </source>
</reference>
<dbReference type="AlphaFoldDB" id="A0AAV9R778"/>
<name>A0AAV9R778_9TELE</name>